<evidence type="ECO:0000256" key="1">
    <source>
        <dbReference type="SAM" id="MobiDB-lite"/>
    </source>
</evidence>
<dbReference type="Proteomes" id="UP000176562">
    <property type="component" value="Chromosome"/>
</dbReference>
<organism evidence="3 4">
    <name type="scientific">Rhodobacter xanthinilyticus</name>
    <dbReference type="NCBI Taxonomy" id="1850250"/>
    <lineage>
        <taxon>Bacteria</taxon>
        <taxon>Pseudomonadati</taxon>
        <taxon>Pseudomonadota</taxon>
        <taxon>Alphaproteobacteria</taxon>
        <taxon>Rhodobacterales</taxon>
        <taxon>Rhodobacter group</taxon>
        <taxon>Rhodobacter</taxon>
    </lineage>
</organism>
<dbReference type="RefSeq" id="WP_071165578.1">
    <property type="nucleotide sequence ID" value="NZ_CP017781.1"/>
</dbReference>
<feature type="chain" id="PRO_5009443518" evidence="2">
    <location>
        <begin position="23"/>
        <end position="270"/>
    </location>
</feature>
<evidence type="ECO:0000313" key="4">
    <source>
        <dbReference type="Proteomes" id="UP000176562"/>
    </source>
</evidence>
<proteinExistence type="predicted"/>
<name>A0A1D9M9Q6_9RHOB</name>
<sequence>MLLASYLLALFRAILTPPASQTSTSGAQPSAQPSPQTTPGTTAQGTPAPVTTAPTETGQIGLVIESALGGGETQTTGSSTQTPAQIAVAITPPGPAAQSQATAGQATAGQAATPGANANASAGPAAAANASANAGSAALTGTQKAASKVSNATAAAILQARLQALAEAQAAAQTAGTPMGEDEITSSLAQILGDLPGLNEAGARAYAEAGVQRARREQLLSRIGAAASSGAGPLEALMMGNETPAAQAAYKLISQIPGAASALDMPLGRR</sequence>
<gene>
    <name evidence="3" type="ORF">LPB142_03915</name>
</gene>
<dbReference type="KEGG" id="rhp:LPB142_03915"/>
<feature type="compositionally biased region" description="Low complexity" evidence="1">
    <location>
        <begin position="96"/>
        <end position="122"/>
    </location>
</feature>
<keyword evidence="4" id="KW-1185">Reference proteome</keyword>
<reference evidence="3 4" key="1">
    <citation type="submission" date="2016-10" db="EMBL/GenBank/DDBJ databases">
        <title>Rhodobacter sp. LPB0142, isolated from sea water.</title>
        <authorList>
            <person name="Kim E."/>
            <person name="Yi H."/>
        </authorList>
    </citation>
    <scope>NUCLEOTIDE SEQUENCE [LARGE SCALE GENOMIC DNA]</scope>
    <source>
        <strain evidence="3 4">LPB0142</strain>
    </source>
</reference>
<evidence type="ECO:0000313" key="3">
    <source>
        <dbReference type="EMBL" id="AOZ68567.1"/>
    </source>
</evidence>
<dbReference type="AlphaFoldDB" id="A0A1D9M9Q6"/>
<protein>
    <submittedName>
        <fullName evidence="3">Uncharacterized protein</fullName>
    </submittedName>
</protein>
<dbReference type="EMBL" id="CP017781">
    <property type="protein sequence ID" value="AOZ68567.1"/>
    <property type="molecule type" value="Genomic_DNA"/>
</dbReference>
<evidence type="ECO:0000256" key="2">
    <source>
        <dbReference type="SAM" id="SignalP"/>
    </source>
</evidence>
<feature type="signal peptide" evidence="2">
    <location>
        <begin position="1"/>
        <end position="22"/>
    </location>
</feature>
<feature type="region of interest" description="Disordered" evidence="1">
    <location>
        <begin position="19"/>
        <end position="56"/>
    </location>
</feature>
<keyword evidence="2" id="KW-0732">Signal</keyword>
<feature type="region of interest" description="Disordered" evidence="1">
    <location>
        <begin position="93"/>
        <end position="122"/>
    </location>
</feature>
<accession>A0A1D9M9Q6</accession>
<feature type="compositionally biased region" description="Low complexity" evidence="1">
    <location>
        <begin position="23"/>
        <end position="56"/>
    </location>
</feature>